<dbReference type="AlphaFoldDB" id="A0A8S0RAT2"/>
<reference evidence="3 4" key="1">
    <citation type="submission" date="2019-12" db="EMBL/GenBank/DDBJ databases">
        <authorList>
            <person name="Alioto T."/>
            <person name="Alioto T."/>
            <person name="Gomez Garrido J."/>
        </authorList>
    </citation>
    <scope>NUCLEOTIDE SEQUENCE [LARGE SCALE GENOMIC DNA]</scope>
</reference>
<dbReference type="Gramene" id="OE9A043536T1">
    <property type="protein sequence ID" value="OE9A043536C1"/>
    <property type="gene ID" value="OE9A043536"/>
</dbReference>
<organism evidence="3 4">
    <name type="scientific">Olea europaea subsp. europaea</name>
    <dbReference type="NCBI Taxonomy" id="158383"/>
    <lineage>
        <taxon>Eukaryota</taxon>
        <taxon>Viridiplantae</taxon>
        <taxon>Streptophyta</taxon>
        <taxon>Embryophyta</taxon>
        <taxon>Tracheophyta</taxon>
        <taxon>Spermatophyta</taxon>
        <taxon>Magnoliopsida</taxon>
        <taxon>eudicotyledons</taxon>
        <taxon>Gunneridae</taxon>
        <taxon>Pentapetalae</taxon>
        <taxon>asterids</taxon>
        <taxon>lamiids</taxon>
        <taxon>Lamiales</taxon>
        <taxon>Oleaceae</taxon>
        <taxon>Oleeae</taxon>
        <taxon>Olea</taxon>
    </lineage>
</organism>
<feature type="signal peptide" evidence="2">
    <location>
        <begin position="1"/>
        <end position="19"/>
    </location>
</feature>
<dbReference type="Pfam" id="PF21529">
    <property type="entry name" value="GLV1-2"/>
    <property type="match status" value="1"/>
</dbReference>
<name>A0A8S0RAT2_OLEEU</name>
<evidence type="ECO:0000313" key="3">
    <source>
        <dbReference type="EMBL" id="CAA2976369.1"/>
    </source>
</evidence>
<evidence type="ECO:0000256" key="1">
    <source>
        <dbReference type="SAM" id="MobiDB-lite"/>
    </source>
</evidence>
<dbReference type="PANTHER" id="PTHR34961:SF7">
    <property type="entry name" value="TRANSMEMBRANE PROTEIN"/>
    <property type="match status" value="1"/>
</dbReference>
<dbReference type="Proteomes" id="UP000594638">
    <property type="component" value="Unassembled WGS sequence"/>
</dbReference>
<feature type="compositionally biased region" description="Basic and acidic residues" evidence="1">
    <location>
        <begin position="86"/>
        <end position="95"/>
    </location>
</feature>
<dbReference type="OrthoDB" id="1911637at2759"/>
<comment type="caution">
    <text evidence="3">The sequence shown here is derived from an EMBL/GenBank/DDBJ whole genome shotgun (WGS) entry which is preliminary data.</text>
</comment>
<evidence type="ECO:0000256" key="2">
    <source>
        <dbReference type="SAM" id="SignalP"/>
    </source>
</evidence>
<dbReference type="InterPro" id="IPR049306">
    <property type="entry name" value="GLV1-2"/>
</dbReference>
<accession>A0A8S0RAT2</accession>
<dbReference type="EMBL" id="CACTIH010002413">
    <property type="protein sequence ID" value="CAA2976369.1"/>
    <property type="molecule type" value="Genomic_DNA"/>
</dbReference>
<sequence length="137" mass="15794">MSSLVYFFLSLYYFHACTGRPLAVFDQENSSQIQLSGKDVKTFYGANSMKLNNQKAYLVKEGEDIKGNEVKMSYFGKIFEDTAEKMEREREERSTLESPLKKAKKNAISKESDTIEDIVVMDYAKPHRKPPIHNKEP</sequence>
<dbReference type="InterPro" id="IPR053313">
    <property type="entry name" value="RGF"/>
</dbReference>
<proteinExistence type="predicted"/>
<keyword evidence="2" id="KW-0732">Signal</keyword>
<feature type="chain" id="PRO_5035927793" evidence="2">
    <location>
        <begin position="20"/>
        <end position="137"/>
    </location>
</feature>
<evidence type="ECO:0000313" key="4">
    <source>
        <dbReference type="Proteomes" id="UP000594638"/>
    </source>
</evidence>
<keyword evidence="4" id="KW-1185">Reference proteome</keyword>
<dbReference type="PANTHER" id="PTHR34961">
    <property type="entry name" value="TRANSMEMBRANE PROTEIN"/>
    <property type="match status" value="1"/>
</dbReference>
<protein>
    <submittedName>
        <fullName evidence="3">Uncharacterized protein</fullName>
    </submittedName>
</protein>
<feature type="region of interest" description="Disordered" evidence="1">
    <location>
        <begin position="86"/>
        <end position="108"/>
    </location>
</feature>
<gene>
    <name evidence="3" type="ORF">OLEA9_A043536</name>
</gene>